<evidence type="ECO:0000313" key="7">
    <source>
        <dbReference type="Proteomes" id="UP000002382"/>
    </source>
</evidence>
<dbReference type="PROSITE" id="PS50850">
    <property type="entry name" value="MFS"/>
    <property type="match status" value="1"/>
</dbReference>
<feature type="transmembrane region" description="Helical" evidence="4">
    <location>
        <begin position="100"/>
        <end position="123"/>
    </location>
</feature>
<dbReference type="GO" id="GO:0022857">
    <property type="term" value="F:transmembrane transporter activity"/>
    <property type="evidence" value="ECO:0007669"/>
    <property type="project" value="InterPro"/>
</dbReference>
<evidence type="ECO:0000256" key="3">
    <source>
        <dbReference type="ARBA" id="ARBA00023136"/>
    </source>
</evidence>
<dbReference type="InterPro" id="IPR011701">
    <property type="entry name" value="MFS"/>
</dbReference>
<protein>
    <submittedName>
        <fullName evidence="6">Major facilitator superfamily MFS_1</fullName>
    </submittedName>
</protein>
<feature type="transmembrane region" description="Helical" evidence="4">
    <location>
        <begin position="250"/>
        <end position="270"/>
    </location>
</feature>
<feature type="transmembrane region" description="Helical" evidence="4">
    <location>
        <begin position="167"/>
        <end position="187"/>
    </location>
</feature>
<dbReference type="Pfam" id="PF07690">
    <property type="entry name" value="MFS_1"/>
    <property type="match status" value="1"/>
</dbReference>
<feature type="domain" description="Major facilitator superfamily (MFS) profile" evidence="5">
    <location>
        <begin position="1"/>
        <end position="393"/>
    </location>
</feature>
<evidence type="ECO:0000256" key="1">
    <source>
        <dbReference type="ARBA" id="ARBA00022692"/>
    </source>
</evidence>
<dbReference type="eggNOG" id="COG2814">
    <property type="taxonomic scope" value="Bacteria"/>
</dbReference>
<dbReference type="Gene3D" id="1.20.1250.20">
    <property type="entry name" value="MFS general substrate transporter like domains"/>
    <property type="match status" value="1"/>
</dbReference>
<sequence length="395" mass="44930">MCQNVESKLKRNIPLFYIYHFLTQIRVDNVLWLLYMQSKGLSLWEIGICESVLHISSLIFEIPTGAVGDYFGRKRSLQIGAFLHIVTYTLMLFGNSFYDFIIAFFVFGFAMTFISGSDTALIYDTYKVLGIEKNFKKAIGTFMAILIIGELTSNMTGGLLSRINWNAVYIGAIVSRSLYFLLVSSFYEPPRVLSEKNRSYFRIVKNGVAQILKTKFLRWLTIFWVSISFFSSTVYFYSQTYFKSRGLSPFQVSVWFTVGSIIGIFVAKFAPKLDDLIGREKVLLLSIVTFSVPLMFYGYLPIALSILVMLVTSNVVNIVDTLMGYYVNRKIDSEHRATANSVIGMGFSLSMIIFFPLFGLLSERLSYPTAFLFVGVVSLLLLALSLKKILRYSSY</sequence>
<keyword evidence="7" id="KW-1185">Reference proteome</keyword>
<dbReference type="InterPro" id="IPR036259">
    <property type="entry name" value="MFS_trans_sf"/>
</dbReference>
<evidence type="ECO:0000256" key="2">
    <source>
        <dbReference type="ARBA" id="ARBA00022989"/>
    </source>
</evidence>
<evidence type="ECO:0000259" key="5">
    <source>
        <dbReference type="PROSITE" id="PS50850"/>
    </source>
</evidence>
<dbReference type="PANTHER" id="PTHR23530:SF1">
    <property type="entry name" value="PERMEASE, MAJOR FACILITATOR SUPERFAMILY-RELATED"/>
    <property type="match status" value="1"/>
</dbReference>
<dbReference type="PANTHER" id="PTHR23530">
    <property type="entry name" value="TRANSPORT PROTEIN-RELATED"/>
    <property type="match status" value="1"/>
</dbReference>
<evidence type="ECO:0000313" key="6">
    <source>
        <dbReference type="EMBL" id="ACR79413.1"/>
    </source>
</evidence>
<keyword evidence="1 4" id="KW-0812">Transmembrane</keyword>
<organism evidence="6 7">
    <name type="scientific">Kosmotoga olearia (strain ATCC BAA-1733 / DSM 21960 / TBF 19.5.1)</name>
    <dbReference type="NCBI Taxonomy" id="521045"/>
    <lineage>
        <taxon>Bacteria</taxon>
        <taxon>Thermotogati</taxon>
        <taxon>Thermotogota</taxon>
        <taxon>Thermotogae</taxon>
        <taxon>Kosmotogales</taxon>
        <taxon>Kosmotogaceae</taxon>
        <taxon>Kosmotoga</taxon>
    </lineage>
</organism>
<feature type="transmembrane region" description="Helical" evidence="4">
    <location>
        <begin position="216"/>
        <end position="238"/>
    </location>
</feature>
<dbReference type="InterPro" id="IPR020846">
    <property type="entry name" value="MFS_dom"/>
</dbReference>
<proteinExistence type="predicted"/>
<dbReference type="KEGG" id="kol:Kole_0697"/>
<feature type="transmembrane region" description="Helical" evidence="4">
    <location>
        <begin position="367"/>
        <end position="386"/>
    </location>
</feature>
<dbReference type="HOGENOM" id="CLU_046685_2_1_0"/>
<reference evidence="6 7" key="2">
    <citation type="journal article" date="2011" name="J. Bacteriol.">
        <title>Genome Sequence of Kosmotoga olearia Strain TBF 19.5.1, a Thermophilic Bacterium with a Wide Growth Temperature Range, Isolated from the Troll B Oil Platform in the North Sea.</title>
        <authorList>
            <person name="Swithers K.S."/>
            <person name="Dipippo J.L."/>
            <person name="Bruce D.C."/>
            <person name="Detter C."/>
            <person name="Tapia R."/>
            <person name="Han S."/>
            <person name="Goodwin L.A."/>
            <person name="Han J."/>
            <person name="Woyke T."/>
            <person name="Pitluck S."/>
            <person name="Pennacchio L."/>
            <person name="Nolan M."/>
            <person name="Mikhailova N."/>
            <person name="Land M.L."/>
            <person name="Nesbo C.L."/>
            <person name="Gogarten J.P."/>
            <person name="Noll K.M."/>
        </authorList>
    </citation>
    <scope>NUCLEOTIDE SEQUENCE [LARGE SCALE GENOMIC DNA]</scope>
    <source>
        <strain evidence="7">ATCC BAA-1733 / DSM 21960 / TBF 19.5.1</strain>
    </source>
</reference>
<feature type="transmembrane region" description="Helical" evidence="4">
    <location>
        <begin position="339"/>
        <end position="361"/>
    </location>
</feature>
<dbReference type="EMBL" id="CP001634">
    <property type="protein sequence ID" value="ACR79413.1"/>
    <property type="molecule type" value="Genomic_DNA"/>
</dbReference>
<accession>C5CFJ5</accession>
<dbReference type="OrthoDB" id="9816124at2"/>
<gene>
    <name evidence="6" type="ordered locus">Kole_0697</name>
</gene>
<evidence type="ECO:0000256" key="4">
    <source>
        <dbReference type="SAM" id="Phobius"/>
    </source>
</evidence>
<name>C5CFJ5_KOSOT</name>
<feature type="transmembrane region" description="Helical" evidence="4">
    <location>
        <begin position="76"/>
        <end position="94"/>
    </location>
</feature>
<dbReference type="STRING" id="521045.Kole_0697"/>
<dbReference type="InterPro" id="IPR053160">
    <property type="entry name" value="MFS_DHA3_Transporter"/>
</dbReference>
<reference evidence="6 7" key="1">
    <citation type="submission" date="2009-06" db="EMBL/GenBank/DDBJ databases">
        <title>Complete sequence of Thermotogales bacterium TBF 19.5.1.</title>
        <authorList>
            <consortium name="US DOE Joint Genome Institute"/>
            <person name="Lucas S."/>
            <person name="Copeland A."/>
            <person name="Lapidus A."/>
            <person name="Glavina del Rio T."/>
            <person name="Tice H."/>
            <person name="Bruce D."/>
            <person name="Goodwin L."/>
            <person name="Pitluck S."/>
            <person name="Chertkov O."/>
            <person name="Brettin T."/>
            <person name="Detter J.C."/>
            <person name="Han C."/>
            <person name="Schmutz J."/>
            <person name="Larimer F."/>
            <person name="Land M."/>
            <person name="Hauser L."/>
            <person name="Kyrpides N."/>
            <person name="Ovchinnikova G."/>
            <person name="Noll K."/>
        </authorList>
    </citation>
    <scope>NUCLEOTIDE SEQUENCE [LARGE SCALE GENOMIC DNA]</scope>
    <source>
        <strain evidence="7">ATCC BAA-1733 / DSM 21960 / TBF 19.5.1</strain>
    </source>
</reference>
<keyword evidence="2 4" id="KW-1133">Transmembrane helix</keyword>
<dbReference type="SUPFAM" id="SSF103473">
    <property type="entry name" value="MFS general substrate transporter"/>
    <property type="match status" value="1"/>
</dbReference>
<feature type="transmembrane region" description="Helical" evidence="4">
    <location>
        <begin position="135"/>
        <end position="155"/>
    </location>
</feature>
<dbReference type="Proteomes" id="UP000002382">
    <property type="component" value="Chromosome"/>
</dbReference>
<dbReference type="AlphaFoldDB" id="C5CFJ5"/>
<feature type="transmembrane region" description="Helical" evidence="4">
    <location>
        <begin position="16"/>
        <end position="35"/>
    </location>
</feature>
<keyword evidence="3 4" id="KW-0472">Membrane</keyword>
<dbReference type="RefSeq" id="WP_015868079.1">
    <property type="nucleotide sequence ID" value="NC_012785.1"/>
</dbReference>